<dbReference type="KEGG" id="dja:HY57_20710"/>
<dbReference type="Pfam" id="PF04226">
    <property type="entry name" value="Transgly_assoc"/>
    <property type="match status" value="1"/>
</dbReference>
<evidence type="ECO:0000256" key="5">
    <source>
        <dbReference type="ARBA" id="ARBA00022989"/>
    </source>
</evidence>
<dbReference type="RefSeq" id="WP_019465872.1">
    <property type="nucleotide sequence ID" value="NZ_ALOY01000165.1"/>
</dbReference>
<keyword evidence="3" id="KW-1003">Cell membrane</keyword>
<evidence type="ECO:0000256" key="3">
    <source>
        <dbReference type="ARBA" id="ARBA00022475"/>
    </source>
</evidence>
<evidence type="ECO:0000256" key="1">
    <source>
        <dbReference type="ARBA" id="ARBA00004651"/>
    </source>
</evidence>
<keyword evidence="9" id="KW-1185">Reference proteome</keyword>
<dbReference type="AlphaFoldDB" id="A0A075K5U0"/>
<proteinExistence type="inferred from homology"/>
<evidence type="ECO:0000313" key="8">
    <source>
        <dbReference type="EMBL" id="AIF49510.1"/>
    </source>
</evidence>
<feature type="transmembrane region" description="Helical" evidence="7">
    <location>
        <begin position="6"/>
        <end position="24"/>
    </location>
</feature>
<reference evidence="8 9" key="1">
    <citation type="submission" date="2014-07" db="EMBL/GenBank/DDBJ databases">
        <title>Complete Genome Sequence of Dyella japonica Strain A8 Isolated from Malaysian Tropical Soil.</title>
        <authorList>
            <person name="Hui R.K.H."/>
            <person name="Chen J.-W."/>
            <person name="Chan K.-G."/>
            <person name="Leung F.C.C."/>
        </authorList>
    </citation>
    <scope>NUCLEOTIDE SEQUENCE [LARGE SCALE GENOMIC DNA]</scope>
    <source>
        <strain evidence="8 9">A8</strain>
    </source>
</reference>
<feature type="transmembrane region" description="Helical" evidence="7">
    <location>
        <begin position="55"/>
        <end position="78"/>
    </location>
</feature>
<feature type="transmembrane region" description="Helical" evidence="7">
    <location>
        <begin position="31"/>
        <end position="49"/>
    </location>
</feature>
<dbReference type="InterPro" id="IPR007341">
    <property type="entry name" value="Transgly_assoc"/>
</dbReference>
<dbReference type="Proteomes" id="UP000027987">
    <property type="component" value="Chromosome"/>
</dbReference>
<accession>A0A075K5U0</accession>
<dbReference type="STRING" id="1217721.HY57_20710"/>
<dbReference type="PATRIC" id="fig|1217721.7.peg.4243"/>
<comment type="similarity">
    <text evidence="2">Belongs to the UPF0410 family.</text>
</comment>
<dbReference type="HOGENOM" id="CLU_160040_0_1_6"/>
<dbReference type="PANTHER" id="PTHR33884:SF3">
    <property type="entry name" value="UPF0410 PROTEIN YMGE"/>
    <property type="match status" value="1"/>
</dbReference>
<dbReference type="PANTHER" id="PTHR33884">
    <property type="entry name" value="UPF0410 PROTEIN YMGE"/>
    <property type="match status" value="1"/>
</dbReference>
<dbReference type="OrthoDB" id="5296069at2"/>
<name>A0A075K5U0_9GAMM</name>
<protein>
    <submittedName>
        <fullName evidence="8">Membrane protein</fullName>
    </submittedName>
</protein>
<evidence type="ECO:0000313" key="9">
    <source>
        <dbReference type="Proteomes" id="UP000027987"/>
    </source>
</evidence>
<evidence type="ECO:0000256" key="6">
    <source>
        <dbReference type="ARBA" id="ARBA00023136"/>
    </source>
</evidence>
<gene>
    <name evidence="8" type="ORF">HY57_20710</name>
</gene>
<dbReference type="GO" id="GO:0005886">
    <property type="term" value="C:plasma membrane"/>
    <property type="evidence" value="ECO:0007669"/>
    <property type="project" value="UniProtKB-SubCell"/>
</dbReference>
<comment type="subcellular location">
    <subcellularLocation>
        <location evidence="1">Cell membrane</location>
        <topology evidence="1">Multi-pass membrane protein</topology>
    </subcellularLocation>
</comment>
<sequence length="86" mass="8937">MAEHSLLVWLIIGALAGWFAGLMVKGSGYGLFIDILIGVLGACLGGWAAHVAGFAVGGGFVISLVVATLGAVVLLVMLRMLKQWMH</sequence>
<evidence type="ECO:0000256" key="2">
    <source>
        <dbReference type="ARBA" id="ARBA00011006"/>
    </source>
</evidence>
<keyword evidence="5 7" id="KW-1133">Transmembrane helix</keyword>
<evidence type="ECO:0000256" key="4">
    <source>
        <dbReference type="ARBA" id="ARBA00022692"/>
    </source>
</evidence>
<dbReference type="EMBL" id="CP008884">
    <property type="protein sequence ID" value="AIF49510.1"/>
    <property type="molecule type" value="Genomic_DNA"/>
</dbReference>
<organism evidence="8 9">
    <name type="scientific">Dyella japonica A8</name>
    <dbReference type="NCBI Taxonomy" id="1217721"/>
    <lineage>
        <taxon>Bacteria</taxon>
        <taxon>Pseudomonadati</taxon>
        <taxon>Pseudomonadota</taxon>
        <taxon>Gammaproteobacteria</taxon>
        <taxon>Lysobacterales</taxon>
        <taxon>Rhodanobacteraceae</taxon>
        <taxon>Dyella</taxon>
    </lineage>
</organism>
<keyword evidence="4 7" id="KW-0812">Transmembrane</keyword>
<keyword evidence="6 7" id="KW-0472">Membrane</keyword>
<evidence type="ECO:0000256" key="7">
    <source>
        <dbReference type="SAM" id="Phobius"/>
    </source>
</evidence>